<feature type="domain" description="DHFR" evidence="7">
    <location>
        <begin position="71"/>
        <end position="248"/>
    </location>
</feature>
<dbReference type="PRINTS" id="PR00070">
    <property type="entry name" value="DHFR"/>
</dbReference>
<evidence type="ECO:0000256" key="4">
    <source>
        <dbReference type="ARBA" id="ARBA00022857"/>
    </source>
</evidence>
<dbReference type="Gene3D" id="3.40.430.10">
    <property type="entry name" value="Dihydrofolate Reductase, subunit A"/>
    <property type="match status" value="1"/>
</dbReference>
<evidence type="ECO:0000313" key="8">
    <source>
        <dbReference type="EMBL" id="KAK9749042.1"/>
    </source>
</evidence>
<dbReference type="GO" id="GO:0046452">
    <property type="term" value="P:dihydrofolate metabolic process"/>
    <property type="evidence" value="ECO:0007669"/>
    <property type="project" value="TreeGrafter"/>
</dbReference>
<name>A0AAW1MUC5_SAPOF</name>
<gene>
    <name evidence="8" type="ORF">RND81_02G098900</name>
</gene>
<dbReference type="PROSITE" id="PS00075">
    <property type="entry name" value="DHFR_1"/>
    <property type="match status" value="1"/>
</dbReference>
<evidence type="ECO:0000256" key="2">
    <source>
        <dbReference type="ARBA" id="ARBA00012856"/>
    </source>
</evidence>
<dbReference type="CDD" id="cd00209">
    <property type="entry name" value="DHFR"/>
    <property type="match status" value="1"/>
</dbReference>
<dbReference type="GO" id="GO:0046654">
    <property type="term" value="P:tetrahydrofolate biosynthetic process"/>
    <property type="evidence" value="ECO:0007669"/>
    <property type="project" value="InterPro"/>
</dbReference>
<dbReference type="PANTHER" id="PTHR48069:SF3">
    <property type="entry name" value="DIHYDROFOLATE REDUCTASE"/>
    <property type="match status" value="1"/>
</dbReference>
<proteinExistence type="inferred from homology"/>
<dbReference type="InterPro" id="IPR017925">
    <property type="entry name" value="DHFR_CS"/>
</dbReference>
<keyword evidence="3" id="KW-0554">One-carbon metabolism</keyword>
<dbReference type="InterPro" id="IPR024072">
    <property type="entry name" value="DHFR-like_dom_sf"/>
</dbReference>
<comment type="caution">
    <text evidence="8">The sequence shown here is derived from an EMBL/GenBank/DDBJ whole genome shotgun (WGS) entry which is preliminary data.</text>
</comment>
<comment type="pathway">
    <text evidence="1">Cofactor biosynthesis; tetrahydrofolate biosynthesis; 5,6,7,8-tetrahydrofolate from 7,8-dihydrofolate: step 1/1.</text>
</comment>
<dbReference type="GO" id="GO:0050661">
    <property type="term" value="F:NADP binding"/>
    <property type="evidence" value="ECO:0007669"/>
    <property type="project" value="InterPro"/>
</dbReference>
<dbReference type="AlphaFoldDB" id="A0AAW1MUC5"/>
<dbReference type="InterPro" id="IPR012259">
    <property type="entry name" value="DHFR"/>
</dbReference>
<protein>
    <recommendedName>
        <fullName evidence="2">dihydrofolate reductase</fullName>
        <ecNumber evidence="2">1.5.1.3</ecNumber>
    </recommendedName>
</protein>
<comment type="similarity">
    <text evidence="6">Belongs to the dihydrofolate reductase family.</text>
</comment>
<dbReference type="EMBL" id="JBDFQZ010000002">
    <property type="protein sequence ID" value="KAK9749042.1"/>
    <property type="molecule type" value="Genomic_DNA"/>
</dbReference>
<keyword evidence="4" id="KW-0521">NADP</keyword>
<dbReference type="PROSITE" id="PS51330">
    <property type="entry name" value="DHFR_2"/>
    <property type="match status" value="1"/>
</dbReference>
<dbReference type="EC" id="1.5.1.3" evidence="2"/>
<evidence type="ECO:0000259" key="7">
    <source>
        <dbReference type="PROSITE" id="PS51330"/>
    </source>
</evidence>
<dbReference type="GO" id="GO:0004146">
    <property type="term" value="F:dihydrofolate reductase activity"/>
    <property type="evidence" value="ECO:0007669"/>
    <property type="project" value="UniProtKB-EC"/>
</dbReference>
<evidence type="ECO:0000256" key="3">
    <source>
        <dbReference type="ARBA" id="ARBA00022563"/>
    </source>
</evidence>
<dbReference type="InterPro" id="IPR001796">
    <property type="entry name" value="DHFR_dom"/>
</dbReference>
<dbReference type="GO" id="GO:0006730">
    <property type="term" value="P:one-carbon metabolic process"/>
    <property type="evidence" value="ECO:0007669"/>
    <property type="project" value="UniProtKB-KW"/>
</dbReference>
<evidence type="ECO:0000313" key="9">
    <source>
        <dbReference type="Proteomes" id="UP001443914"/>
    </source>
</evidence>
<reference evidence="8" key="1">
    <citation type="submission" date="2024-03" db="EMBL/GenBank/DDBJ databases">
        <title>WGS assembly of Saponaria officinalis var. Norfolk2.</title>
        <authorList>
            <person name="Jenkins J."/>
            <person name="Shu S."/>
            <person name="Grimwood J."/>
            <person name="Barry K."/>
            <person name="Goodstein D."/>
            <person name="Schmutz J."/>
            <person name="Leebens-Mack J."/>
            <person name="Osbourn A."/>
        </authorList>
    </citation>
    <scope>NUCLEOTIDE SEQUENCE [LARGE SCALE GENOMIC DNA]</scope>
    <source>
        <strain evidence="8">JIC</strain>
    </source>
</reference>
<dbReference type="GO" id="GO:0046655">
    <property type="term" value="P:folic acid metabolic process"/>
    <property type="evidence" value="ECO:0007669"/>
    <property type="project" value="TreeGrafter"/>
</dbReference>
<evidence type="ECO:0000256" key="5">
    <source>
        <dbReference type="ARBA" id="ARBA00023002"/>
    </source>
</evidence>
<dbReference type="GO" id="GO:0005739">
    <property type="term" value="C:mitochondrion"/>
    <property type="evidence" value="ECO:0007669"/>
    <property type="project" value="TreeGrafter"/>
</dbReference>
<evidence type="ECO:0000256" key="6">
    <source>
        <dbReference type="RuleBase" id="RU004474"/>
    </source>
</evidence>
<sequence length="304" mass="34367">MISIHSWAYNLQNQNQFQICSQLKLPRNTAFFGMVCCNFRHAHRSLPRTLPVFRNMASSGNGSVPEGDIRPYQVVVAATRDMGIGKDGKLPWNLPSDLRYFKEVTTTTSVARKRNAVIMGRRTWESIPHKYRPLPCRLSVVLSRSGEMGLAPMEDVVICSDLNSALEFLAEPPHSLSVEKVFVIGGGQVLKEALNAPSCEAIHLTDIKTSVECDTFIPRIDSSLYFPLFSSEEMVENNIRFSFSTYVRIRNSAEDSTASENTDTLISNAEAYEVNGDLLRKRHYEFDYLKRIQEKIESSDTSRK</sequence>
<keyword evidence="9" id="KW-1185">Reference proteome</keyword>
<dbReference type="Proteomes" id="UP001443914">
    <property type="component" value="Unassembled WGS sequence"/>
</dbReference>
<organism evidence="8 9">
    <name type="scientific">Saponaria officinalis</name>
    <name type="common">Common soapwort</name>
    <name type="synonym">Lychnis saponaria</name>
    <dbReference type="NCBI Taxonomy" id="3572"/>
    <lineage>
        <taxon>Eukaryota</taxon>
        <taxon>Viridiplantae</taxon>
        <taxon>Streptophyta</taxon>
        <taxon>Embryophyta</taxon>
        <taxon>Tracheophyta</taxon>
        <taxon>Spermatophyta</taxon>
        <taxon>Magnoliopsida</taxon>
        <taxon>eudicotyledons</taxon>
        <taxon>Gunneridae</taxon>
        <taxon>Pentapetalae</taxon>
        <taxon>Caryophyllales</taxon>
        <taxon>Caryophyllaceae</taxon>
        <taxon>Caryophylleae</taxon>
        <taxon>Saponaria</taxon>
    </lineage>
</organism>
<evidence type="ECO:0000256" key="1">
    <source>
        <dbReference type="ARBA" id="ARBA00004903"/>
    </source>
</evidence>
<accession>A0AAW1MUC5</accession>
<dbReference type="SUPFAM" id="SSF53597">
    <property type="entry name" value="Dihydrofolate reductase-like"/>
    <property type="match status" value="1"/>
</dbReference>
<dbReference type="PANTHER" id="PTHR48069">
    <property type="entry name" value="DIHYDROFOLATE REDUCTASE"/>
    <property type="match status" value="1"/>
</dbReference>
<dbReference type="Pfam" id="PF00186">
    <property type="entry name" value="DHFR_1"/>
    <property type="match status" value="1"/>
</dbReference>
<keyword evidence="5" id="KW-0560">Oxidoreductase</keyword>